<keyword evidence="2" id="KW-1185">Reference proteome</keyword>
<evidence type="ECO:0000313" key="1">
    <source>
        <dbReference type="EMBL" id="ACY16384.1"/>
    </source>
</evidence>
<dbReference type="Gene3D" id="3.40.630.30">
    <property type="match status" value="1"/>
</dbReference>
<protein>
    <recommendedName>
        <fullName evidence="3">BioF2-like acetyltransferase domain-containing protein</fullName>
    </recommendedName>
</protein>
<dbReference type="eggNOG" id="COG3146">
    <property type="taxonomic scope" value="Bacteria"/>
</dbReference>
<dbReference type="EMBL" id="CP001804">
    <property type="protein sequence ID" value="ACY16384.1"/>
    <property type="molecule type" value="Genomic_DNA"/>
</dbReference>
<dbReference type="HOGENOM" id="CLU_036032_1_0_7"/>
<dbReference type="PANTHER" id="PTHR47017">
    <property type="entry name" value="ACYL-COA"/>
    <property type="match status" value="1"/>
</dbReference>
<dbReference type="Proteomes" id="UP000001880">
    <property type="component" value="Chromosome"/>
</dbReference>
<dbReference type="RefSeq" id="WP_012828983.1">
    <property type="nucleotide sequence ID" value="NC_013440.1"/>
</dbReference>
<reference evidence="1 2" key="1">
    <citation type="journal article" date="2010" name="Stand. Genomic Sci.">
        <title>Complete genome sequence of Haliangium ochraceum type strain (SMP-2).</title>
        <authorList>
            <consortium name="US DOE Joint Genome Institute (JGI-PGF)"/>
            <person name="Ivanova N."/>
            <person name="Daum C."/>
            <person name="Lang E."/>
            <person name="Abt B."/>
            <person name="Kopitz M."/>
            <person name="Saunders E."/>
            <person name="Lapidus A."/>
            <person name="Lucas S."/>
            <person name="Glavina Del Rio T."/>
            <person name="Nolan M."/>
            <person name="Tice H."/>
            <person name="Copeland A."/>
            <person name="Cheng J.F."/>
            <person name="Chen F."/>
            <person name="Bruce D."/>
            <person name="Goodwin L."/>
            <person name="Pitluck S."/>
            <person name="Mavromatis K."/>
            <person name="Pati A."/>
            <person name="Mikhailova N."/>
            <person name="Chen A."/>
            <person name="Palaniappan K."/>
            <person name="Land M."/>
            <person name="Hauser L."/>
            <person name="Chang Y.J."/>
            <person name="Jeffries C.D."/>
            <person name="Detter J.C."/>
            <person name="Brettin T."/>
            <person name="Rohde M."/>
            <person name="Goker M."/>
            <person name="Bristow J."/>
            <person name="Markowitz V."/>
            <person name="Eisen J.A."/>
            <person name="Hugenholtz P."/>
            <person name="Kyrpides N.C."/>
            <person name="Klenk H.P."/>
        </authorList>
    </citation>
    <scope>NUCLEOTIDE SEQUENCE [LARGE SCALE GENOMIC DNA]</scope>
    <source>
        <strain evidence="2">DSM 14365 / CIP 107738 / JCM 11303 / AJ 13395 / SMP-2</strain>
    </source>
</reference>
<dbReference type="InterPro" id="IPR007434">
    <property type="entry name" value="FemAB-like"/>
</dbReference>
<dbReference type="OrthoDB" id="9776898at2"/>
<dbReference type="AlphaFoldDB" id="D0LZC2"/>
<proteinExistence type="predicted"/>
<organism evidence="1 2">
    <name type="scientific">Haliangium ochraceum (strain DSM 14365 / JCM 11303 / SMP-2)</name>
    <dbReference type="NCBI Taxonomy" id="502025"/>
    <lineage>
        <taxon>Bacteria</taxon>
        <taxon>Pseudomonadati</taxon>
        <taxon>Myxococcota</taxon>
        <taxon>Polyangia</taxon>
        <taxon>Haliangiales</taxon>
        <taxon>Kofleriaceae</taxon>
        <taxon>Haliangium</taxon>
    </lineage>
</organism>
<dbReference type="PANTHER" id="PTHR47017:SF1">
    <property type="entry name" value="ACYL-COA"/>
    <property type="match status" value="1"/>
</dbReference>
<sequence>MSTDERAPGSGRRPSLRVRCVTSIDDVPRAAWDGLEHGPSPFLSHGFLRALEVSGSVGRGTGWHPFYLLAEADADAAAEGPPEEPTIPQGTLIGAMPAFVKSHSYGEYIFDWGWAGAAERGGLSYYPKLVVAAPATPATGQRLLIDADADAEYVTAALVAGAREIADQAECSSIHVLFCTAEEQARLAELGFASRMTFQFHWHNRGYEGFDDFLAQLSSRKRKQLRKERARALAALDCPIHFVPGGELSAGDLEALDGYYRSTVFAHGGMDYLQPGFFEAVARELPEQMLFAQAQRGGELIAGALFFETARGLFGRYWGCEREVEFLHFETAYYAGIERCIERGTPLFEAGAQGEHKLLRGFLPSLTYSSHWMRHRGLHEAICEFVHREARQVRARMAELAEAGPYRREDG</sequence>
<accession>D0LZC2</accession>
<gene>
    <name evidence="1" type="ordered locus">Hoch_3885</name>
</gene>
<dbReference type="InterPro" id="IPR016181">
    <property type="entry name" value="Acyl_CoA_acyltransferase"/>
</dbReference>
<dbReference type="Pfam" id="PF04339">
    <property type="entry name" value="FemAB_like"/>
    <property type="match status" value="1"/>
</dbReference>
<evidence type="ECO:0000313" key="2">
    <source>
        <dbReference type="Proteomes" id="UP000001880"/>
    </source>
</evidence>
<name>D0LZC2_HALO1</name>
<dbReference type="STRING" id="502025.Hoch_3885"/>
<evidence type="ECO:0008006" key="3">
    <source>
        <dbReference type="Google" id="ProtNLM"/>
    </source>
</evidence>
<dbReference type="SUPFAM" id="SSF55729">
    <property type="entry name" value="Acyl-CoA N-acyltransferases (Nat)"/>
    <property type="match status" value="1"/>
</dbReference>
<dbReference type="KEGG" id="hoh:Hoch_3885"/>